<keyword evidence="3" id="KW-1185">Reference proteome</keyword>
<keyword evidence="1" id="KW-0812">Transmembrane</keyword>
<name>A0ABP0H732_9DINO</name>
<keyword evidence="1" id="KW-0472">Membrane</keyword>
<feature type="transmembrane region" description="Helical" evidence="1">
    <location>
        <begin position="47"/>
        <end position="68"/>
    </location>
</feature>
<feature type="non-terminal residue" evidence="2">
    <location>
        <position position="652"/>
    </location>
</feature>
<dbReference type="EMBL" id="CAXAMM010000092">
    <property type="protein sequence ID" value="CAK8985860.1"/>
    <property type="molecule type" value="Genomic_DNA"/>
</dbReference>
<feature type="transmembrane region" description="Helical" evidence="1">
    <location>
        <begin position="486"/>
        <end position="510"/>
    </location>
</feature>
<sequence>MLIEAYWGGAMRHCFCRLQNETQCNFLTVLQARPENGDHRQWSQNSFTLLIIGALVLVLMVLALIYKCCGMKEIRHSARPRWFLHWRSLTHLCTRWLAMFVIILATVSLVYTAELVDYRGSREEECLAYFKEGPLCSDNLMGFPAHLPGRLEDVSITYQDASFSLHQEELGQSQTAWNISQSISRAAGLRPLDQGREGPNFIVIFLFLTLALALVSLSFKFLGWSGLWRVFLFILLPLWFIWPASFLLQWRVFGPITRQALFTPFFDTQIMGRYTDEAWYCFTTTSLLLAIACLPAFNLLHRFVHFYFRVSLQRAFYHDGVDVLMPQVSKCPWVPILLFGATLNEFMRPNSKEAHSLFTLSQYAMGCQRTDFLAAPKWMSLARCMTLSCAAIDGFVLTQINKWHTRVLMAMLNLTQGDWLRFDRQQKWHTRRWPELLKQPHLASLFDRLPEMVLFAFIYLFCLLANDKSRPGPEDLEAGCQAFRFFTMMAILLIIVFIGMFSFFGHVRWLNWLLESPLIRQIHMFLMYHECMEKPPMYLYLTDGGPVEDLGLVQLLRRRCRWILSFDVGDDPECEFLDLRAAIALSRQERLCSFYLHKDPRRDLEDVLEAFRKSKEPFLHLGVLYSDETGQRDQVGEIFHVRMRLLDHAIPV</sequence>
<feature type="transmembrane region" description="Helical" evidence="1">
    <location>
        <begin position="277"/>
        <end position="300"/>
    </location>
</feature>
<feature type="transmembrane region" description="Helical" evidence="1">
    <location>
        <begin position="226"/>
        <end position="248"/>
    </location>
</feature>
<dbReference type="Proteomes" id="UP001642464">
    <property type="component" value="Unassembled WGS sequence"/>
</dbReference>
<protein>
    <submittedName>
        <fullName evidence="2">Uncharacterized protein</fullName>
    </submittedName>
</protein>
<gene>
    <name evidence="2" type="ORF">SCF082_LOCUS310</name>
</gene>
<evidence type="ECO:0000256" key="1">
    <source>
        <dbReference type="SAM" id="Phobius"/>
    </source>
</evidence>
<accession>A0ABP0H732</accession>
<feature type="transmembrane region" description="Helical" evidence="1">
    <location>
        <begin position="89"/>
        <end position="111"/>
    </location>
</feature>
<comment type="caution">
    <text evidence="2">The sequence shown here is derived from an EMBL/GenBank/DDBJ whole genome shotgun (WGS) entry which is preliminary data.</text>
</comment>
<evidence type="ECO:0000313" key="2">
    <source>
        <dbReference type="EMBL" id="CAK8985860.1"/>
    </source>
</evidence>
<reference evidence="2 3" key="1">
    <citation type="submission" date="2024-02" db="EMBL/GenBank/DDBJ databases">
        <authorList>
            <person name="Chen Y."/>
            <person name="Shah S."/>
            <person name="Dougan E. K."/>
            <person name="Thang M."/>
            <person name="Chan C."/>
        </authorList>
    </citation>
    <scope>NUCLEOTIDE SEQUENCE [LARGE SCALE GENOMIC DNA]</scope>
</reference>
<organism evidence="2 3">
    <name type="scientific">Durusdinium trenchii</name>
    <dbReference type="NCBI Taxonomy" id="1381693"/>
    <lineage>
        <taxon>Eukaryota</taxon>
        <taxon>Sar</taxon>
        <taxon>Alveolata</taxon>
        <taxon>Dinophyceae</taxon>
        <taxon>Suessiales</taxon>
        <taxon>Symbiodiniaceae</taxon>
        <taxon>Durusdinium</taxon>
    </lineage>
</organism>
<keyword evidence="1" id="KW-1133">Transmembrane helix</keyword>
<evidence type="ECO:0000313" key="3">
    <source>
        <dbReference type="Proteomes" id="UP001642464"/>
    </source>
</evidence>
<feature type="transmembrane region" description="Helical" evidence="1">
    <location>
        <begin position="201"/>
        <end position="219"/>
    </location>
</feature>
<proteinExistence type="predicted"/>